<evidence type="ECO:0008006" key="3">
    <source>
        <dbReference type="Google" id="ProtNLM"/>
    </source>
</evidence>
<name>A0ABN9T3K7_9DINO</name>
<organism evidence="1 2">
    <name type="scientific">Prorocentrum cordatum</name>
    <dbReference type="NCBI Taxonomy" id="2364126"/>
    <lineage>
        <taxon>Eukaryota</taxon>
        <taxon>Sar</taxon>
        <taxon>Alveolata</taxon>
        <taxon>Dinophyceae</taxon>
        <taxon>Prorocentrales</taxon>
        <taxon>Prorocentraceae</taxon>
        <taxon>Prorocentrum</taxon>
    </lineage>
</organism>
<evidence type="ECO:0000313" key="1">
    <source>
        <dbReference type="EMBL" id="CAK0839358.1"/>
    </source>
</evidence>
<proteinExistence type="predicted"/>
<gene>
    <name evidence="1" type="ORF">PCOR1329_LOCUS35045</name>
</gene>
<comment type="caution">
    <text evidence="1">The sequence shown here is derived from an EMBL/GenBank/DDBJ whole genome shotgun (WGS) entry which is preliminary data.</text>
</comment>
<sequence length="113" mass="13225">MFAFLRNFMSTPVGSFAVSSYIVTCKELVGNLLTRCARLLVLLLHTYPLKLFHICTVRIDGTDASNTAYRYHKLLLCGLVRRLSPSLLRWALLGRALRRCRWMLPWQRSRRWP</sequence>
<dbReference type="EMBL" id="CAUYUJ010014284">
    <property type="protein sequence ID" value="CAK0839358.1"/>
    <property type="molecule type" value="Genomic_DNA"/>
</dbReference>
<evidence type="ECO:0000313" key="2">
    <source>
        <dbReference type="Proteomes" id="UP001189429"/>
    </source>
</evidence>
<keyword evidence="2" id="KW-1185">Reference proteome</keyword>
<reference evidence="1" key="1">
    <citation type="submission" date="2023-10" db="EMBL/GenBank/DDBJ databases">
        <authorList>
            <person name="Chen Y."/>
            <person name="Shah S."/>
            <person name="Dougan E. K."/>
            <person name="Thang M."/>
            <person name="Chan C."/>
        </authorList>
    </citation>
    <scope>NUCLEOTIDE SEQUENCE [LARGE SCALE GENOMIC DNA]</scope>
</reference>
<protein>
    <recommendedName>
        <fullName evidence="3">Secreted protein</fullName>
    </recommendedName>
</protein>
<dbReference type="Proteomes" id="UP001189429">
    <property type="component" value="Unassembled WGS sequence"/>
</dbReference>
<accession>A0ABN9T3K7</accession>